<evidence type="ECO:0000256" key="1">
    <source>
        <dbReference type="HAMAP-Rule" id="MF_00761"/>
    </source>
</evidence>
<dbReference type="RefSeq" id="WP_184254058.1">
    <property type="nucleotide sequence ID" value="NZ_JACHIO010000005.1"/>
</dbReference>
<organism evidence="2 3">
    <name type="scientific">Granulicella mallensis</name>
    <dbReference type="NCBI Taxonomy" id="940614"/>
    <lineage>
        <taxon>Bacteria</taxon>
        <taxon>Pseudomonadati</taxon>
        <taxon>Acidobacteriota</taxon>
        <taxon>Terriglobia</taxon>
        <taxon>Terriglobales</taxon>
        <taxon>Acidobacteriaceae</taxon>
        <taxon>Granulicella</taxon>
    </lineage>
</organism>
<dbReference type="InterPro" id="IPR010371">
    <property type="entry name" value="YBR137W-like"/>
</dbReference>
<comment type="similarity">
    <text evidence="1">Belongs to the UPF0303 family.</text>
</comment>
<evidence type="ECO:0000313" key="2">
    <source>
        <dbReference type="EMBL" id="MBB5063137.1"/>
    </source>
</evidence>
<protein>
    <recommendedName>
        <fullName evidence="1">UPF0303 protein HDF15_001477</fullName>
    </recommendedName>
</protein>
<dbReference type="PANTHER" id="PTHR28255:SF1">
    <property type="entry name" value="UPF0303 PROTEIN YBR137W"/>
    <property type="match status" value="1"/>
</dbReference>
<dbReference type="InterPro" id="IPR038084">
    <property type="entry name" value="PduO/GlcC-like_sf"/>
</dbReference>
<sequence>MSAAEDLAVIEEQEKALRFTAFDADTAWKLGSILRSKLVERGSGGTVEIELAGQVLFACTTVGATPGQADWIRRKRNTVKRFARSSYAIGRMLERDGETMLGRHGLELKDYAAHGGGFPILVVGVGFVGSLIVSGLPQRDDHGFAVSALAEVLGVEVPELG</sequence>
<dbReference type="NCBIfam" id="NF002696">
    <property type="entry name" value="PRK02487.1-5"/>
    <property type="match status" value="1"/>
</dbReference>
<dbReference type="PIRSF" id="PIRSF008757">
    <property type="entry name" value="UCP008757"/>
    <property type="match status" value="1"/>
</dbReference>
<comment type="caution">
    <text evidence="2">The sequence shown here is derived from an EMBL/GenBank/DDBJ whole genome shotgun (WGS) entry which is preliminary data.</text>
</comment>
<accession>A0A7W8E8V5</accession>
<dbReference type="EMBL" id="JACHIO010000005">
    <property type="protein sequence ID" value="MBB5063137.1"/>
    <property type="molecule type" value="Genomic_DNA"/>
</dbReference>
<dbReference type="PANTHER" id="PTHR28255">
    <property type="match status" value="1"/>
</dbReference>
<dbReference type="InterPro" id="IPR005624">
    <property type="entry name" value="PduO/GlcC-like"/>
</dbReference>
<gene>
    <name evidence="2" type="ORF">HDF15_001477</name>
</gene>
<evidence type="ECO:0000313" key="3">
    <source>
        <dbReference type="Proteomes" id="UP000584867"/>
    </source>
</evidence>
<dbReference type="SUPFAM" id="SSF143744">
    <property type="entry name" value="GlcG-like"/>
    <property type="match status" value="1"/>
</dbReference>
<dbReference type="Proteomes" id="UP000584867">
    <property type="component" value="Unassembled WGS sequence"/>
</dbReference>
<name>A0A7W8E8V5_9BACT</name>
<dbReference type="Pfam" id="PF03928">
    <property type="entry name" value="HbpS-like"/>
    <property type="match status" value="1"/>
</dbReference>
<proteinExistence type="inferred from homology"/>
<reference evidence="2 3" key="1">
    <citation type="submission" date="2020-08" db="EMBL/GenBank/DDBJ databases">
        <title>Genomic Encyclopedia of Type Strains, Phase IV (KMG-V): Genome sequencing to study the core and pangenomes of soil and plant-associated prokaryotes.</title>
        <authorList>
            <person name="Whitman W."/>
        </authorList>
    </citation>
    <scope>NUCLEOTIDE SEQUENCE [LARGE SCALE GENOMIC DNA]</scope>
    <source>
        <strain evidence="2 3">X5P3</strain>
    </source>
</reference>
<dbReference type="AlphaFoldDB" id="A0A7W8E8V5"/>
<dbReference type="HAMAP" id="MF_00761">
    <property type="entry name" value="UPF0303"/>
    <property type="match status" value="1"/>
</dbReference>
<dbReference type="Gene3D" id="3.30.450.150">
    <property type="entry name" value="Haem-degrading domain"/>
    <property type="match status" value="1"/>
</dbReference>